<feature type="non-terminal residue" evidence="2">
    <location>
        <position position="1"/>
    </location>
</feature>
<dbReference type="InterPro" id="IPR007780">
    <property type="entry name" value="NAD_Glu_DH_bac"/>
</dbReference>
<dbReference type="EMBL" id="UINC01170239">
    <property type="protein sequence ID" value="SVD74184.1"/>
    <property type="molecule type" value="Genomic_DNA"/>
</dbReference>
<dbReference type="GO" id="GO:0004069">
    <property type="term" value="F:L-aspartate:2-oxoglutarate aminotransferase activity"/>
    <property type="evidence" value="ECO:0007669"/>
    <property type="project" value="InterPro"/>
</dbReference>
<gene>
    <name evidence="2" type="ORF">METZ01_LOCUS427038</name>
</gene>
<sequence length="268" mass="30309">NAIRSGNMSEEERNRLLEHLTDPISSLVLADSESQSLAVSLDELRVRDALDDFRESMSSLERSGVLNRAAEHLPTWEVLRDRLDERGRSLTRPELSVLLAHAKMDLMSQLLRSRLPDDPVSERYLRSYFPEEAVRVAGETALLTHRLRRPIVASQLTNDLVGLMGATFTNRIARDTGSAPADIARAWLIAAHLADHNDLTKRVRGIENRLSPRITYRWLLGLSRVLERTTRWLLSNFGHEINASTIIEENLDQLVILRGEFGNFVAGD</sequence>
<feature type="non-terminal residue" evidence="2">
    <location>
        <position position="268"/>
    </location>
</feature>
<dbReference type="GO" id="GO:0004352">
    <property type="term" value="F:glutamate dehydrogenase (NAD+) activity"/>
    <property type="evidence" value="ECO:0007669"/>
    <property type="project" value="InterPro"/>
</dbReference>
<dbReference type="InterPro" id="IPR048381">
    <property type="entry name" value="GDH_C"/>
</dbReference>
<accession>A0A382XTH0</accession>
<feature type="domain" description="NAD-specific glutamate dehydrogenase C-terminal" evidence="1">
    <location>
        <begin position="87"/>
        <end position="254"/>
    </location>
</feature>
<dbReference type="AlphaFoldDB" id="A0A382XTH0"/>
<organism evidence="2">
    <name type="scientific">marine metagenome</name>
    <dbReference type="NCBI Taxonomy" id="408172"/>
    <lineage>
        <taxon>unclassified sequences</taxon>
        <taxon>metagenomes</taxon>
        <taxon>ecological metagenomes</taxon>
    </lineage>
</organism>
<evidence type="ECO:0000259" key="1">
    <source>
        <dbReference type="Pfam" id="PF21074"/>
    </source>
</evidence>
<name>A0A382XTH0_9ZZZZ</name>
<dbReference type="PANTHER" id="PTHR43403">
    <property type="entry name" value="NAD-SPECIFIC GLUTAMATE DEHYDROGENASE"/>
    <property type="match status" value="1"/>
</dbReference>
<dbReference type="Pfam" id="PF21074">
    <property type="entry name" value="GDH_C"/>
    <property type="match status" value="1"/>
</dbReference>
<dbReference type="PANTHER" id="PTHR43403:SF1">
    <property type="entry name" value="NAD-SPECIFIC GLUTAMATE DEHYDROGENASE"/>
    <property type="match status" value="1"/>
</dbReference>
<protein>
    <recommendedName>
        <fullName evidence="1">NAD-specific glutamate dehydrogenase C-terminal domain-containing protein</fullName>
    </recommendedName>
</protein>
<proteinExistence type="predicted"/>
<evidence type="ECO:0000313" key="2">
    <source>
        <dbReference type="EMBL" id="SVD74184.1"/>
    </source>
</evidence>
<dbReference type="GO" id="GO:0006538">
    <property type="term" value="P:L-glutamate catabolic process"/>
    <property type="evidence" value="ECO:0007669"/>
    <property type="project" value="InterPro"/>
</dbReference>
<reference evidence="2" key="1">
    <citation type="submission" date="2018-05" db="EMBL/GenBank/DDBJ databases">
        <authorList>
            <person name="Lanie J.A."/>
            <person name="Ng W.-L."/>
            <person name="Kazmierczak K.M."/>
            <person name="Andrzejewski T.M."/>
            <person name="Davidsen T.M."/>
            <person name="Wayne K.J."/>
            <person name="Tettelin H."/>
            <person name="Glass J.I."/>
            <person name="Rusch D."/>
            <person name="Podicherti R."/>
            <person name="Tsui H.-C.T."/>
            <person name="Winkler M.E."/>
        </authorList>
    </citation>
    <scope>NUCLEOTIDE SEQUENCE</scope>
</reference>